<dbReference type="Proteomes" id="UP000077405">
    <property type="component" value="Plasmid pYZ1"/>
</dbReference>
<dbReference type="AlphaFoldDB" id="A0A2R4VR38"/>
<organism evidence="2 3">
    <name type="scientific">Azospirillum humicireducens</name>
    <dbReference type="NCBI Taxonomy" id="1226968"/>
    <lineage>
        <taxon>Bacteria</taxon>
        <taxon>Pseudomonadati</taxon>
        <taxon>Pseudomonadota</taxon>
        <taxon>Alphaproteobacteria</taxon>
        <taxon>Rhodospirillales</taxon>
        <taxon>Azospirillaceae</taxon>
        <taxon>Azospirillum</taxon>
    </lineage>
</organism>
<dbReference type="EMBL" id="CP028902">
    <property type="protein sequence ID" value="AWB06904.1"/>
    <property type="molecule type" value="Genomic_DNA"/>
</dbReference>
<dbReference type="KEGG" id="ahu:A6A40_17815"/>
<geneLocation type="plasmid" evidence="2 3">
    <name>pYZ1</name>
</geneLocation>
<evidence type="ECO:0000313" key="2">
    <source>
        <dbReference type="EMBL" id="AWB06904.1"/>
    </source>
</evidence>
<keyword evidence="2" id="KW-0614">Plasmid</keyword>
<keyword evidence="3" id="KW-1185">Reference proteome</keyword>
<feature type="compositionally biased region" description="Basic and acidic residues" evidence="1">
    <location>
        <begin position="85"/>
        <end position="98"/>
    </location>
</feature>
<accession>A0A2R4VR38</accession>
<proteinExistence type="predicted"/>
<evidence type="ECO:0000256" key="1">
    <source>
        <dbReference type="SAM" id="MobiDB-lite"/>
    </source>
</evidence>
<feature type="region of interest" description="Disordered" evidence="1">
    <location>
        <begin position="25"/>
        <end position="117"/>
    </location>
</feature>
<reference evidence="2 3" key="1">
    <citation type="submission" date="2018-04" db="EMBL/GenBank/DDBJ databases">
        <title>Complete genome sequence of the nitrogen-fixing bacterium Azospirillum humicireducens type strain SgZ-5.</title>
        <authorList>
            <person name="Yu Z."/>
        </authorList>
    </citation>
    <scope>NUCLEOTIDE SEQUENCE [LARGE SCALE GENOMIC DNA]</scope>
    <source>
        <strain evidence="2 3">SgZ-5</strain>
        <plasmid evidence="2 3">pYZ1</plasmid>
    </source>
</reference>
<evidence type="ECO:0000313" key="3">
    <source>
        <dbReference type="Proteomes" id="UP000077405"/>
    </source>
</evidence>
<gene>
    <name evidence="2" type="ORF">A6A40_17815</name>
</gene>
<name>A0A2R4VR38_9PROT</name>
<sequence>MAPGPIWPPLQISGGATQEKLKQFGGHIPLGRPGQPEGRRRPIPPHRYPMMSSPSRLPEQRTAVPPHHFGGRIDAEADSDQQCYAEERQGDGDEKDGHGIAPSGGLAWCRPASIRRS</sequence>
<protein>
    <submittedName>
        <fullName evidence="2">Uncharacterized protein</fullName>
    </submittedName>
</protein>